<keyword evidence="4" id="KW-0175">Coiled coil</keyword>
<dbReference type="SMART" id="SM00283">
    <property type="entry name" value="MA"/>
    <property type="match status" value="1"/>
</dbReference>
<evidence type="ECO:0000259" key="7">
    <source>
        <dbReference type="PROSITE" id="PS50885"/>
    </source>
</evidence>
<feature type="domain" description="HAMP" evidence="7">
    <location>
        <begin position="238"/>
        <end position="291"/>
    </location>
</feature>
<feature type="transmembrane region" description="Helical" evidence="5">
    <location>
        <begin position="39"/>
        <end position="63"/>
    </location>
</feature>
<dbReference type="GO" id="GO:0007165">
    <property type="term" value="P:signal transduction"/>
    <property type="evidence" value="ECO:0007669"/>
    <property type="project" value="UniProtKB-KW"/>
</dbReference>
<sequence>MRFKLFKKKGLQVEGPEPRAQKKARAGGKTGGFFSRLSLGVRLATGFCLVIAIFVAVVIYVNFNLLQVAALTNRVTIMYNQGMLYNEMTSSIWDAYRRATDYIINGSQTHALGFDDAMKRFDTTRAQLEGQQLDSQTAGYLTAMAQAAKSFTDTFKNSILNTSQSDRMAALPILSFQMGASLDNINNIGTHMNKGISEETAAAEEQLAAAVRNARATLLSGLILSLLLGLAIAWFINRMVGRSLGQVAAYAARVAEGDLTAEPLHITSKDEVGKLAAAFNTMGENLRQLISRVRDMTGQVASASQDLVRMSQEVGDAVRQVAATVQEMAKGAEDQAQQVSETATATDGQAAKVEEVHRDTEDMAAASDQVAARAAEGARAVAEATDQMAAISQRMERMARAVEELGNRSQQIGQIVGVISGIAEQTNLLALNAAIEAARAGEQGRGFAVVAEEVRKLAEQSAGATKQIVELVQEIQRETEQVVASMAEGSRDVQQGTEVVARTGKAFSAIDQAIHTLVGKIKNVAEKAEDMYAGSRQVKERVESIAAGIEEAAASTQQVSASTEEQSAAVDQISQAARQLAAAASNLEEAVARFKL</sequence>
<evidence type="ECO:0000256" key="2">
    <source>
        <dbReference type="ARBA" id="ARBA00029447"/>
    </source>
</evidence>
<dbReference type="Proteomes" id="UP000063718">
    <property type="component" value="Unassembled WGS sequence"/>
</dbReference>
<name>A0A0S6UBU3_NEOTH</name>
<dbReference type="CDD" id="cd11386">
    <property type="entry name" value="MCP_signal"/>
    <property type="match status" value="1"/>
</dbReference>
<reference evidence="8" key="1">
    <citation type="journal article" date="2014" name="Gene">
        <title>Genome-guided analysis of transformation efficiency and carbon dioxide assimilation by Moorella thermoacetica Y72.</title>
        <authorList>
            <person name="Tsukahara K."/>
            <person name="Kita A."/>
            <person name="Nakashimada Y."/>
            <person name="Hoshino T."/>
            <person name="Murakami K."/>
        </authorList>
    </citation>
    <scope>NUCLEOTIDE SEQUENCE [LARGE SCALE GENOMIC DNA]</scope>
    <source>
        <strain evidence="8">Y72</strain>
    </source>
</reference>
<dbReference type="EMBL" id="DF238840">
    <property type="protein sequence ID" value="GAF26450.1"/>
    <property type="molecule type" value="Genomic_DNA"/>
</dbReference>
<dbReference type="InterPro" id="IPR003660">
    <property type="entry name" value="HAMP_dom"/>
</dbReference>
<feature type="transmembrane region" description="Helical" evidence="5">
    <location>
        <begin position="216"/>
        <end position="236"/>
    </location>
</feature>
<dbReference type="Pfam" id="PF00672">
    <property type="entry name" value="HAMP"/>
    <property type="match status" value="1"/>
</dbReference>
<evidence type="ECO:0000256" key="5">
    <source>
        <dbReference type="SAM" id="Phobius"/>
    </source>
</evidence>
<feature type="coiled-coil region" evidence="4">
    <location>
        <begin position="381"/>
        <end position="408"/>
    </location>
</feature>
<dbReference type="CDD" id="cd06225">
    <property type="entry name" value="HAMP"/>
    <property type="match status" value="1"/>
</dbReference>
<dbReference type="PANTHER" id="PTHR32089:SF112">
    <property type="entry name" value="LYSOZYME-LIKE PROTEIN-RELATED"/>
    <property type="match status" value="1"/>
</dbReference>
<feature type="domain" description="Methyl-accepting transducer" evidence="6">
    <location>
        <begin position="310"/>
        <end position="560"/>
    </location>
</feature>
<keyword evidence="1 3" id="KW-0807">Transducer</keyword>
<dbReference type="Pfam" id="PF00015">
    <property type="entry name" value="MCPsignal"/>
    <property type="match status" value="1"/>
</dbReference>
<evidence type="ECO:0000256" key="3">
    <source>
        <dbReference type="PROSITE-ProRule" id="PRU00284"/>
    </source>
</evidence>
<dbReference type="PRINTS" id="PR00260">
    <property type="entry name" value="CHEMTRNSDUCR"/>
</dbReference>
<keyword evidence="5" id="KW-0472">Membrane</keyword>
<dbReference type="GO" id="GO:0004888">
    <property type="term" value="F:transmembrane signaling receptor activity"/>
    <property type="evidence" value="ECO:0007669"/>
    <property type="project" value="InterPro"/>
</dbReference>
<dbReference type="Gene3D" id="6.10.340.10">
    <property type="match status" value="1"/>
</dbReference>
<organism evidence="8">
    <name type="scientific">Moorella thermoacetica Y72</name>
    <dbReference type="NCBI Taxonomy" id="1325331"/>
    <lineage>
        <taxon>Bacteria</taxon>
        <taxon>Bacillati</taxon>
        <taxon>Bacillota</taxon>
        <taxon>Clostridia</taxon>
        <taxon>Neomoorellales</taxon>
        <taxon>Neomoorellaceae</taxon>
        <taxon>Neomoorella</taxon>
    </lineage>
</organism>
<dbReference type="PANTHER" id="PTHR32089">
    <property type="entry name" value="METHYL-ACCEPTING CHEMOTAXIS PROTEIN MCPB"/>
    <property type="match status" value="1"/>
</dbReference>
<gene>
    <name evidence="8" type="ORF">MTY_1790</name>
</gene>
<dbReference type="PROSITE" id="PS50111">
    <property type="entry name" value="CHEMOTAXIS_TRANSDUC_2"/>
    <property type="match status" value="1"/>
</dbReference>
<proteinExistence type="inferred from homology"/>
<dbReference type="InterPro" id="IPR004090">
    <property type="entry name" value="Chemotax_Me-accpt_rcpt"/>
</dbReference>
<dbReference type="SMART" id="SM00304">
    <property type="entry name" value="HAMP"/>
    <property type="match status" value="1"/>
</dbReference>
<evidence type="ECO:0000256" key="4">
    <source>
        <dbReference type="SAM" id="Coils"/>
    </source>
</evidence>
<keyword evidence="5" id="KW-0812">Transmembrane</keyword>
<accession>A0A0S6UBU3</accession>
<keyword evidence="5" id="KW-1133">Transmembrane helix</keyword>
<dbReference type="PROSITE" id="PS50885">
    <property type="entry name" value="HAMP"/>
    <property type="match status" value="1"/>
</dbReference>
<dbReference type="RefSeq" id="WP_025774167.1">
    <property type="nucleotide sequence ID" value="NZ_DF238840.1"/>
</dbReference>
<dbReference type="AlphaFoldDB" id="A0A0S6UBU3"/>
<evidence type="ECO:0000259" key="6">
    <source>
        <dbReference type="PROSITE" id="PS50111"/>
    </source>
</evidence>
<protein>
    <submittedName>
        <fullName evidence="8">Methyl-accepting chemotaxis protein</fullName>
    </submittedName>
</protein>
<dbReference type="GO" id="GO:0006935">
    <property type="term" value="P:chemotaxis"/>
    <property type="evidence" value="ECO:0007669"/>
    <property type="project" value="InterPro"/>
</dbReference>
<comment type="similarity">
    <text evidence="2">Belongs to the methyl-accepting chemotaxis (MCP) protein family.</text>
</comment>
<evidence type="ECO:0000256" key="1">
    <source>
        <dbReference type="ARBA" id="ARBA00023224"/>
    </source>
</evidence>
<dbReference type="GO" id="GO:0016020">
    <property type="term" value="C:membrane"/>
    <property type="evidence" value="ECO:0007669"/>
    <property type="project" value="InterPro"/>
</dbReference>
<dbReference type="Gene3D" id="1.10.287.950">
    <property type="entry name" value="Methyl-accepting chemotaxis protein"/>
    <property type="match status" value="1"/>
</dbReference>
<dbReference type="InterPro" id="IPR004089">
    <property type="entry name" value="MCPsignal_dom"/>
</dbReference>
<evidence type="ECO:0000313" key="8">
    <source>
        <dbReference type="EMBL" id="GAF26450.1"/>
    </source>
</evidence>
<dbReference type="FunFam" id="1.10.287.950:FF:000001">
    <property type="entry name" value="Methyl-accepting chemotaxis sensory transducer"/>
    <property type="match status" value="1"/>
</dbReference>
<dbReference type="SUPFAM" id="SSF58104">
    <property type="entry name" value="Methyl-accepting chemotaxis protein (MCP) signaling domain"/>
    <property type="match status" value="1"/>
</dbReference>